<reference evidence="2 3" key="1">
    <citation type="submission" date="2020-05" db="EMBL/GenBank/DDBJ databases">
        <title>Parvularcula mediterraneae sp. nov., isolated from polypropylene straw from shallow seawater of the seashore of Laganas in Zakynthos island, Greece.</title>
        <authorList>
            <person name="Szabo I."/>
            <person name="Al-Omari J."/>
            <person name="Rado J."/>
            <person name="Szerdahelyi G.S."/>
        </authorList>
    </citation>
    <scope>NUCLEOTIDE SEQUENCE [LARGE SCALE GENOMIC DNA]</scope>
    <source>
        <strain evidence="2 3">ZS-1/3</strain>
    </source>
</reference>
<dbReference type="AlphaFoldDB" id="A0A7Y3W4B3"/>
<evidence type="ECO:0000313" key="2">
    <source>
        <dbReference type="EMBL" id="NNU15082.1"/>
    </source>
</evidence>
<accession>A0A7Y3W4B3</accession>
<dbReference type="Proteomes" id="UP000536835">
    <property type="component" value="Unassembled WGS sequence"/>
</dbReference>
<dbReference type="PANTHER" id="PTHR34980">
    <property type="entry name" value="INNER MEMBRANE PROTEIN-RELATED-RELATED"/>
    <property type="match status" value="1"/>
</dbReference>
<gene>
    <name evidence="2" type="ORF">HK107_01930</name>
</gene>
<feature type="transmembrane region" description="Helical" evidence="1">
    <location>
        <begin position="16"/>
        <end position="36"/>
    </location>
</feature>
<comment type="caution">
    <text evidence="2">The sequence shown here is derived from an EMBL/GenBank/DDBJ whole genome shotgun (WGS) entry which is preliminary data.</text>
</comment>
<feature type="transmembrane region" description="Helical" evidence="1">
    <location>
        <begin position="132"/>
        <end position="152"/>
    </location>
</feature>
<keyword evidence="1" id="KW-1133">Transmembrane helix</keyword>
<name>A0A7Y3W4B3_9PROT</name>
<keyword evidence="3" id="KW-1185">Reference proteome</keyword>
<feature type="transmembrane region" description="Helical" evidence="1">
    <location>
        <begin position="42"/>
        <end position="61"/>
    </location>
</feature>
<feature type="transmembrane region" description="Helical" evidence="1">
    <location>
        <begin position="73"/>
        <end position="96"/>
    </location>
</feature>
<dbReference type="InterPro" id="IPR008523">
    <property type="entry name" value="DUF805"/>
</dbReference>
<proteinExistence type="predicted"/>
<keyword evidence="1" id="KW-0472">Membrane</keyword>
<sequence length="174" mass="19095">MFDFLFNPSGRISRKGYALGFVPAYLILVILPSLLLPQQGLIQVYTTVIGLFFFWPALIAVPFKRFHDLNLTGWWHFGIAVLVGILSGYGTLPIIVEAMNDPDGIAAMSEGKAGWEATAAMFGQLSEKPDRLFAAIAATAIPYIEMIILMLLPGQRQENRFGQDPLVSGMGFAD</sequence>
<dbReference type="GO" id="GO:0005886">
    <property type="term" value="C:plasma membrane"/>
    <property type="evidence" value="ECO:0007669"/>
    <property type="project" value="TreeGrafter"/>
</dbReference>
<keyword evidence="1" id="KW-0812">Transmembrane</keyword>
<dbReference type="EMBL" id="JABFCX010000002">
    <property type="protein sequence ID" value="NNU15082.1"/>
    <property type="molecule type" value="Genomic_DNA"/>
</dbReference>
<evidence type="ECO:0000256" key="1">
    <source>
        <dbReference type="SAM" id="Phobius"/>
    </source>
</evidence>
<protein>
    <submittedName>
        <fullName evidence="2">DUF805 domain-containing protein</fullName>
    </submittedName>
</protein>
<dbReference type="Pfam" id="PF05656">
    <property type="entry name" value="DUF805"/>
    <property type="match status" value="1"/>
</dbReference>
<dbReference type="RefSeq" id="WP_173196268.1">
    <property type="nucleotide sequence ID" value="NZ_JABFCX010000002.1"/>
</dbReference>
<organism evidence="2 3">
    <name type="scientific">Parvularcula mediterranea</name>
    <dbReference type="NCBI Taxonomy" id="2732508"/>
    <lineage>
        <taxon>Bacteria</taxon>
        <taxon>Pseudomonadati</taxon>
        <taxon>Pseudomonadota</taxon>
        <taxon>Alphaproteobacteria</taxon>
        <taxon>Parvularculales</taxon>
        <taxon>Parvularculaceae</taxon>
        <taxon>Parvularcula</taxon>
    </lineage>
</organism>
<evidence type="ECO:0000313" key="3">
    <source>
        <dbReference type="Proteomes" id="UP000536835"/>
    </source>
</evidence>